<accession>A0ABS0YKJ6</accession>
<dbReference type="RefSeq" id="WP_199391225.1">
    <property type="nucleotide sequence ID" value="NZ_JAEMHL010000027.1"/>
</dbReference>
<evidence type="ECO:0000313" key="2">
    <source>
        <dbReference type="Proteomes" id="UP000614714"/>
    </source>
</evidence>
<protein>
    <submittedName>
        <fullName evidence="1">Uncharacterized protein</fullName>
    </submittedName>
</protein>
<gene>
    <name evidence="1" type="ORF">JFN91_21685</name>
</gene>
<keyword evidence="2" id="KW-1185">Reference proteome</keyword>
<comment type="caution">
    <text evidence="1">The sequence shown here is derived from an EMBL/GenBank/DDBJ whole genome shotgun (WGS) entry which is preliminary data.</text>
</comment>
<organism evidence="1 2">
    <name type="scientific">Geomonas anaerohicana</name>
    <dbReference type="NCBI Taxonomy" id="2798583"/>
    <lineage>
        <taxon>Bacteria</taxon>
        <taxon>Pseudomonadati</taxon>
        <taxon>Thermodesulfobacteriota</taxon>
        <taxon>Desulfuromonadia</taxon>
        <taxon>Geobacterales</taxon>
        <taxon>Geobacteraceae</taxon>
        <taxon>Geomonas</taxon>
    </lineage>
</organism>
<evidence type="ECO:0000313" key="1">
    <source>
        <dbReference type="EMBL" id="MBJ6752836.1"/>
    </source>
</evidence>
<dbReference type="Proteomes" id="UP000614714">
    <property type="component" value="Unassembled WGS sequence"/>
</dbReference>
<reference evidence="1 2" key="1">
    <citation type="submission" date="2020-12" db="EMBL/GenBank/DDBJ databases">
        <title>Geomonas sp. Red421, isolated from paddy soil.</title>
        <authorList>
            <person name="Xu Z."/>
            <person name="Zhang Z."/>
            <person name="Masuda Y."/>
            <person name="Itoh H."/>
            <person name="Senoo K."/>
        </authorList>
    </citation>
    <scope>NUCLEOTIDE SEQUENCE [LARGE SCALE GENOMIC DNA]</scope>
    <source>
        <strain evidence="1 2">Red421</strain>
    </source>
</reference>
<sequence length="52" mass="6170">MLYFIKHNTIHTYPVAKGCTASYEQEQLRDTVPYEVQECPYCMKVWPGKKDE</sequence>
<dbReference type="EMBL" id="JAEMHL010000027">
    <property type="protein sequence ID" value="MBJ6752836.1"/>
    <property type="molecule type" value="Genomic_DNA"/>
</dbReference>
<name>A0ABS0YKJ6_9BACT</name>
<proteinExistence type="predicted"/>